<evidence type="ECO:0000256" key="1">
    <source>
        <dbReference type="SAM" id="MobiDB-lite"/>
    </source>
</evidence>
<evidence type="ECO:0000313" key="2">
    <source>
        <dbReference type="EMBL" id="CCB80575.1"/>
    </source>
</evidence>
<dbReference type="HOGENOM" id="CLU_3118495_0_0_7"/>
<dbReference type="AlphaFoldDB" id="F8KP70"/>
<feature type="region of interest" description="Disordered" evidence="1">
    <location>
        <begin position="31"/>
        <end position="50"/>
    </location>
</feature>
<gene>
    <name evidence="2" type="ordered locus">HBZC1_15890</name>
</gene>
<dbReference type="KEGG" id="hbi:HBZC1_15890"/>
<dbReference type="EMBL" id="FR871757">
    <property type="protein sequence ID" value="CCB80575.1"/>
    <property type="molecule type" value="Genomic_DNA"/>
</dbReference>
<dbReference type="RefSeq" id="WP_013890971.1">
    <property type="nucleotide sequence ID" value="NC_015674.1"/>
</dbReference>
<sequence length="50" mass="5627">MAVVEAVGVKNNQLMLKTMYKERGKLADSKEFKESISNHNVADSRPLKYG</sequence>
<accession>F8KP70</accession>
<proteinExistence type="predicted"/>
<keyword evidence="3" id="KW-1185">Reference proteome</keyword>
<name>F8KP70_HELBC</name>
<reference evidence="2 3" key="1">
    <citation type="journal article" date="2011" name="J. Bacteriol.">
        <title>Genome sequence of Helicobacter bizzozeronii strain CIII-1, an isolate from human gastric mucosa.</title>
        <authorList>
            <person name="Schott T."/>
            <person name="Rossi M."/>
            <person name="Hanninen M.L."/>
        </authorList>
    </citation>
    <scope>NUCLEOTIDE SEQUENCE [LARGE SCALE GENOMIC DNA]</scope>
    <source>
        <strain evidence="2 3">CIII-1</strain>
    </source>
</reference>
<evidence type="ECO:0000313" key="3">
    <source>
        <dbReference type="Proteomes" id="UP000008387"/>
    </source>
</evidence>
<organism evidence="2 3">
    <name type="scientific">Helicobacter bizzozeronii (strain CIII-1)</name>
    <dbReference type="NCBI Taxonomy" id="1002804"/>
    <lineage>
        <taxon>Bacteria</taxon>
        <taxon>Pseudomonadati</taxon>
        <taxon>Campylobacterota</taxon>
        <taxon>Epsilonproteobacteria</taxon>
        <taxon>Campylobacterales</taxon>
        <taxon>Helicobacteraceae</taxon>
        <taxon>Helicobacter</taxon>
    </lineage>
</organism>
<dbReference type="Proteomes" id="UP000008387">
    <property type="component" value="Chromosome"/>
</dbReference>
<protein>
    <submittedName>
        <fullName evidence="2">Uncharacterized protein</fullName>
    </submittedName>
</protein>